<evidence type="ECO:0000256" key="1">
    <source>
        <dbReference type="SAM" id="MobiDB-lite"/>
    </source>
</evidence>
<sequence length="211" mass="24993">MHFNFISRYLSTNTFFIYLFNIFAVILVSGSNDITNTYYVTGIRNLHFDISTHTDMLVEAASFFFKDLYELGGKDNRSVWCTSTMMLTIRVNVVWRSRKIRLTHIYDSLFDIIQNPAKYGIKKRTCLKYIINLRDLKLLTEDAAAQAHFHPTERTYQILVNRQEIYKIFLEITPIRFRGQIEQTPKKDKKLRKSGFSLGKREKREKGKRKE</sequence>
<organism evidence="3 4">
    <name type="scientific">Mucuna pruriens</name>
    <name type="common">Velvet bean</name>
    <name type="synonym">Dolichos pruriens</name>
    <dbReference type="NCBI Taxonomy" id="157652"/>
    <lineage>
        <taxon>Eukaryota</taxon>
        <taxon>Viridiplantae</taxon>
        <taxon>Streptophyta</taxon>
        <taxon>Embryophyta</taxon>
        <taxon>Tracheophyta</taxon>
        <taxon>Spermatophyta</taxon>
        <taxon>Magnoliopsida</taxon>
        <taxon>eudicotyledons</taxon>
        <taxon>Gunneridae</taxon>
        <taxon>Pentapetalae</taxon>
        <taxon>rosids</taxon>
        <taxon>fabids</taxon>
        <taxon>Fabales</taxon>
        <taxon>Fabaceae</taxon>
        <taxon>Papilionoideae</taxon>
        <taxon>50 kb inversion clade</taxon>
        <taxon>NPAAA clade</taxon>
        <taxon>indigoferoid/millettioid clade</taxon>
        <taxon>Phaseoleae</taxon>
        <taxon>Mucuna</taxon>
    </lineage>
</organism>
<feature type="region of interest" description="Disordered" evidence="1">
    <location>
        <begin position="183"/>
        <end position="211"/>
    </location>
</feature>
<keyword evidence="2" id="KW-1133">Transmembrane helix</keyword>
<evidence type="ECO:0000313" key="3">
    <source>
        <dbReference type="EMBL" id="RDX72256.1"/>
    </source>
</evidence>
<keyword evidence="2" id="KW-0472">Membrane</keyword>
<proteinExistence type="predicted"/>
<dbReference type="GO" id="GO:0005576">
    <property type="term" value="C:extracellular region"/>
    <property type="evidence" value="ECO:0007669"/>
    <property type="project" value="TreeGrafter"/>
</dbReference>
<dbReference type="OrthoDB" id="1600564at2759"/>
<dbReference type="InterPro" id="IPR050592">
    <property type="entry name" value="GDSL_lipolytic_enzyme"/>
</dbReference>
<evidence type="ECO:0000256" key="2">
    <source>
        <dbReference type="SAM" id="Phobius"/>
    </source>
</evidence>
<reference evidence="3" key="1">
    <citation type="submission" date="2018-05" db="EMBL/GenBank/DDBJ databases">
        <title>Draft genome of Mucuna pruriens seed.</title>
        <authorList>
            <person name="Nnadi N.E."/>
            <person name="Vos R."/>
            <person name="Hasami M.H."/>
            <person name="Devisetty U.K."/>
            <person name="Aguiy J.C."/>
        </authorList>
    </citation>
    <scope>NUCLEOTIDE SEQUENCE [LARGE SCALE GENOMIC DNA]</scope>
    <source>
        <strain evidence="3">JCA_2017</strain>
    </source>
</reference>
<keyword evidence="2" id="KW-0812">Transmembrane</keyword>
<dbReference type="PANTHER" id="PTHR45642:SF95">
    <property type="entry name" value="GDSL-LIKE LIPASE_ACYLHYDROLASE FAMILY PROTEIN, EXPRESSED"/>
    <property type="match status" value="1"/>
</dbReference>
<comment type="caution">
    <text evidence="3">The sequence shown here is derived from an EMBL/GenBank/DDBJ whole genome shotgun (WGS) entry which is preliminary data.</text>
</comment>
<gene>
    <name evidence="3" type="primary">EXL2</name>
    <name evidence="3" type="ORF">CR513_48287</name>
</gene>
<keyword evidence="4" id="KW-1185">Reference proteome</keyword>
<accession>A0A371F1U5</accession>
<dbReference type="PANTHER" id="PTHR45642">
    <property type="entry name" value="GDSL ESTERASE/LIPASE EXL3"/>
    <property type="match status" value="1"/>
</dbReference>
<feature type="non-terminal residue" evidence="3">
    <location>
        <position position="1"/>
    </location>
</feature>
<protein>
    <submittedName>
        <fullName evidence="3">GDSL esterase/lipase EXL2</fullName>
    </submittedName>
</protein>
<dbReference type="STRING" id="157652.A0A371F1U5"/>
<name>A0A371F1U5_MUCPR</name>
<feature type="transmembrane region" description="Helical" evidence="2">
    <location>
        <begin position="12"/>
        <end position="30"/>
    </location>
</feature>
<evidence type="ECO:0000313" key="4">
    <source>
        <dbReference type="Proteomes" id="UP000257109"/>
    </source>
</evidence>
<dbReference type="EMBL" id="QJKJ01010991">
    <property type="protein sequence ID" value="RDX72256.1"/>
    <property type="molecule type" value="Genomic_DNA"/>
</dbReference>
<dbReference type="Proteomes" id="UP000257109">
    <property type="component" value="Unassembled WGS sequence"/>
</dbReference>
<dbReference type="AlphaFoldDB" id="A0A371F1U5"/>